<dbReference type="Proteomes" id="UP000294513">
    <property type="component" value="Unassembled WGS sequence"/>
</dbReference>
<comment type="caution">
    <text evidence="2">The sequence shown here is derived from an EMBL/GenBank/DDBJ whole genome shotgun (WGS) entry which is preliminary data.</text>
</comment>
<evidence type="ECO:0000259" key="1">
    <source>
        <dbReference type="Pfam" id="PF04149"/>
    </source>
</evidence>
<protein>
    <submittedName>
        <fullName evidence="2">DUF397 domain-containing protein</fullName>
    </submittedName>
</protein>
<evidence type="ECO:0000313" key="3">
    <source>
        <dbReference type="Proteomes" id="UP000294513"/>
    </source>
</evidence>
<dbReference type="Pfam" id="PF04149">
    <property type="entry name" value="DUF397"/>
    <property type="match status" value="1"/>
</dbReference>
<feature type="domain" description="DUF397" evidence="1">
    <location>
        <begin position="3"/>
        <end position="56"/>
    </location>
</feature>
<proteinExistence type="predicted"/>
<gene>
    <name evidence="2" type="ORF">E1298_28155</name>
</gene>
<dbReference type="InterPro" id="IPR007278">
    <property type="entry name" value="DUF397"/>
</dbReference>
<reference evidence="2 3" key="1">
    <citation type="submission" date="2019-03" db="EMBL/GenBank/DDBJ databases">
        <title>Draft genome sequences of novel Actinobacteria.</title>
        <authorList>
            <person name="Sahin N."/>
            <person name="Ay H."/>
            <person name="Saygin H."/>
        </authorList>
    </citation>
    <scope>NUCLEOTIDE SEQUENCE [LARGE SCALE GENOMIC DNA]</scope>
    <source>
        <strain evidence="2 3">H3C3</strain>
    </source>
</reference>
<evidence type="ECO:0000313" key="2">
    <source>
        <dbReference type="EMBL" id="TDD79285.1"/>
    </source>
</evidence>
<accession>A0A4R5B2B2</accession>
<keyword evidence="3" id="KW-1185">Reference proteome</keyword>
<dbReference type="RefSeq" id="WP_131898502.1">
    <property type="nucleotide sequence ID" value="NZ_SMKU01000179.1"/>
</dbReference>
<sequence>MTTWRKSTYSQTSGTTDCVEVARLAHLVGIRDSKNPMASHLAIGRGDLAGLLGRIKAGELDME</sequence>
<dbReference type="EMBL" id="SMKU01000179">
    <property type="protein sequence ID" value="TDD79285.1"/>
    <property type="molecule type" value="Genomic_DNA"/>
</dbReference>
<dbReference type="OrthoDB" id="3482502at2"/>
<name>A0A4R5B2B2_9ACTN</name>
<organism evidence="2 3">
    <name type="scientific">Actinomadura rubrisoli</name>
    <dbReference type="NCBI Taxonomy" id="2530368"/>
    <lineage>
        <taxon>Bacteria</taxon>
        <taxon>Bacillati</taxon>
        <taxon>Actinomycetota</taxon>
        <taxon>Actinomycetes</taxon>
        <taxon>Streptosporangiales</taxon>
        <taxon>Thermomonosporaceae</taxon>
        <taxon>Actinomadura</taxon>
    </lineage>
</organism>
<dbReference type="AlphaFoldDB" id="A0A4R5B2B2"/>